<protein>
    <recommendedName>
        <fullName evidence="3">IrrE N-terminal-like domain-containing protein</fullName>
    </recommendedName>
</protein>
<dbReference type="RefSeq" id="WP_189629523.1">
    <property type="nucleotide sequence ID" value="NZ_BNAG01000002.1"/>
</dbReference>
<accession>A0ABQ3I5W7</accession>
<reference evidence="2" key="1">
    <citation type="journal article" date="2019" name="Int. J. Syst. Evol. Microbiol.">
        <title>The Global Catalogue of Microorganisms (GCM) 10K type strain sequencing project: providing services to taxonomists for standard genome sequencing and annotation.</title>
        <authorList>
            <consortium name="The Broad Institute Genomics Platform"/>
            <consortium name="The Broad Institute Genome Sequencing Center for Infectious Disease"/>
            <person name="Wu L."/>
            <person name="Ma J."/>
        </authorList>
    </citation>
    <scope>NUCLEOTIDE SEQUENCE [LARGE SCALE GENOMIC DNA]</scope>
    <source>
        <strain evidence="2">CGMCC 1.15111</strain>
    </source>
</reference>
<gene>
    <name evidence="1" type="ORF">GCM10011340_14030</name>
</gene>
<proteinExistence type="predicted"/>
<keyword evidence="2" id="KW-1185">Reference proteome</keyword>
<evidence type="ECO:0000313" key="2">
    <source>
        <dbReference type="Proteomes" id="UP000658258"/>
    </source>
</evidence>
<organism evidence="1 2">
    <name type="scientific">Roseivirga thermotolerans</name>
    <dbReference type="NCBI Taxonomy" id="1758176"/>
    <lineage>
        <taxon>Bacteria</taxon>
        <taxon>Pseudomonadati</taxon>
        <taxon>Bacteroidota</taxon>
        <taxon>Cytophagia</taxon>
        <taxon>Cytophagales</taxon>
        <taxon>Roseivirgaceae</taxon>
        <taxon>Roseivirga</taxon>
    </lineage>
</organism>
<dbReference type="Proteomes" id="UP000658258">
    <property type="component" value="Unassembled WGS sequence"/>
</dbReference>
<evidence type="ECO:0008006" key="3">
    <source>
        <dbReference type="Google" id="ProtNLM"/>
    </source>
</evidence>
<sequence length="170" mass="19069">MVPAVDRGQVIFKITTFLEQIGLSVREAILTGETFVPGIRIDQGIILYDESKLTYPGDLLHEAGHLALMKPEERACASGDLEPGEGMNINSLEPAAILWSYAALRYLDLDPHIVFHENGYKDSSEWYIENFEAGNYIALPLLQWMGLCRSEEEVAKGRAGFPVLTKWLRD</sequence>
<dbReference type="EMBL" id="BNAG01000002">
    <property type="protein sequence ID" value="GHE60382.1"/>
    <property type="molecule type" value="Genomic_DNA"/>
</dbReference>
<evidence type="ECO:0000313" key="1">
    <source>
        <dbReference type="EMBL" id="GHE60382.1"/>
    </source>
</evidence>
<name>A0ABQ3I5W7_9BACT</name>
<comment type="caution">
    <text evidence="1">The sequence shown here is derived from an EMBL/GenBank/DDBJ whole genome shotgun (WGS) entry which is preliminary data.</text>
</comment>